<accession>A0ABU2WEV6</accession>
<keyword evidence="3" id="KW-1185">Reference proteome</keyword>
<feature type="domain" description="AAA+ ATPase" evidence="1">
    <location>
        <begin position="37"/>
        <end position="215"/>
    </location>
</feature>
<organism evidence="2 3">
    <name type="scientific">Banduia mediterranea</name>
    <dbReference type="NCBI Taxonomy" id="3075609"/>
    <lineage>
        <taxon>Bacteria</taxon>
        <taxon>Pseudomonadati</taxon>
        <taxon>Pseudomonadota</taxon>
        <taxon>Gammaproteobacteria</taxon>
        <taxon>Nevskiales</taxon>
        <taxon>Algiphilaceae</taxon>
        <taxon>Banduia</taxon>
    </lineage>
</organism>
<name>A0ABU2WEV6_9GAMM</name>
<protein>
    <submittedName>
        <fullName evidence="2">MoxR family ATPase</fullName>
    </submittedName>
</protein>
<comment type="caution">
    <text evidence="2">The sequence shown here is derived from an EMBL/GenBank/DDBJ whole genome shotgun (WGS) entry which is preliminary data.</text>
</comment>
<evidence type="ECO:0000313" key="2">
    <source>
        <dbReference type="EMBL" id="MDT0496154.1"/>
    </source>
</evidence>
<proteinExistence type="predicted"/>
<dbReference type="SMART" id="SM00382">
    <property type="entry name" value="AAA"/>
    <property type="match status" value="1"/>
</dbReference>
<dbReference type="PANTHER" id="PTHR42759:SF1">
    <property type="entry name" value="MAGNESIUM-CHELATASE SUBUNIT CHLD"/>
    <property type="match status" value="1"/>
</dbReference>
<dbReference type="Proteomes" id="UP001254608">
    <property type="component" value="Unassembled WGS sequence"/>
</dbReference>
<reference evidence="2 3" key="1">
    <citation type="submission" date="2023-09" db="EMBL/GenBank/DDBJ databases">
        <authorList>
            <person name="Rey-Velasco X."/>
        </authorList>
    </citation>
    <scope>NUCLEOTIDE SEQUENCE [LARGE SCALE GENOMIC DNA]</scope>
    <source>
        <strain evidence="2 3">W345</strain>
    </source>
</reference>
<dbReference type="RefSeq" id="WP_311363545.1">
    <property type="nucleotide sequence ID" value="NZ_JAVRIC010000002.1"/>
</dbReference>
<gene>
    <name evidence="2" type="ORF">RM530_02080</name>
</gene>
<dbReference type="InterPro" id="IPR027417">
    <property type="entry name" value="P-loop_NTPase"/>
</dbReference>
<evidence type="ECO:0000313" key="3">
    <source>
        <dbReference type="Proteomes" id="UP001254608"/>
    </source>
</evidence>
<dbReference type="InterPro" id="IPR050764">
    <property type="entry name" value="CbbQ/NirQ/NorQ/GpvN"/>
</dbReference>
<sequence>MHAPHYTAPETLASGLAECQYVASSRIATATYLGLHLEKPLLVEGPAGVGKTELAKALAQLLDVPLVRLQCYEGLDEAKALYEWKYSKQLLYTQILRDKLGELMQGAATLVQAMDRLHAHDDLFYSEAFLEPRPLLRALREPRGCVLLVDEIDKADPEFEAFLLEVLSDYQISVPELGTLAATVRPLVLLTSNGARELSDALRRRCLHLYIGYPEPALERRILRSRVPELPERLGHRLVAFVQALRELDLKKLPAVSETLDWARTLVLLNADELGEDLVRDTLAALLKHEEDVVSAGAALPRILAATREAGGRAAHA</sequence>
<dbReference type="InterPro" id="IPR011704">
    <property type="entry name" value="ATPase_dyneun-rel_AAA"/>
</dbReference>
<dbReference type="EMBL" id="JAVRIC010000002">
    <property type="protein sequence ID" value="MDT0496154.1"/>
    <property type="molecule type" value="Genomic_DNA"/>
</dbReference>
<dbReference type="Pfam" id="PF07728">
    <property type="entry name" value="AAA_5"/>
    <property type="match status" value="1"/>
</dbReference>
<dbReference type="InterPro" id="IPR003593">
    <property type="entry name" value="AAA+_ATPase"/>
</dbReference>
<dbReference type="Gene3D" id="3.40.50.300">
    <property type="entry name" value="P-loop containing nucleotide triphosphate hydrolases"/>
    <property type="match status" value="1"/>
</dbReference>
<dbReference type="SUPFAM" id="SSF52540">
    <property type="entry name" value="P-loop containing nucleoside triphosphate hydrolases"/>
    <property type="match status" value="1"/>
</dbReference>
<evidence type="ECO:0000259" key="1">
    <source>
        <dbReference type="SMART" id="SM00382"/>
    </source>
</evidence>
<dbReference type="CDD" id="cd00009">
    <property type="entry name" value="AAA"/>
    <property type="match status" value="1"/>
</dbReference>
<dbReference type="PANTHER" id="PTHR42759">
    <property type="entry name" value="MOXR FAMILY PROTEIN"/>
    <property type="match status" value="1"/>
</dbReference>